<evidence type="ECO:0000313" key="2">
    <source>
        <dbReference type="EMBL" id="QIV80386.1"/>
    </source>
</evidence>
<dbReference type="KEGG" id="mfre:EXE63_05355"/>
<dbReference type="AlphaFoldDB" id="A0A6H0RZM9"/>
<dbReference type="RefSeq" id="WP_168141111.1">
    <property type="nucleotide sequence ID" value="NZ_CP038799.1"/>
</dbReference>
<organism evidence="2 3">
    <name type="scientific">Mycolicibacterium frederiksbergense</name>
    <dbReference type="NCBI Taxonomy" id="117567"/>
    <lineage>
        <taxon>Bacteria</taxon>
        <taxon>Bacillati</taxon>
        <taxon>Actinomycetota</taxon>
        <taxon>Actinomycetes</taxon>
        <taxon>Mycobacteriales</taxon>
        <taxon>Mycobacteriaceae</taxon>
        <taxon>Mycolicibacterium</taxon>
    </lineage>
</organism>
<keyword evidence="3" id="KW-1185">Reference proteome</keyword>
<reference evidence="2 3" key="1">
    <citation type="submission" date="2019-04" db="EMBL/GenBank/DDBJ databases">
        <title>Draft, Whole-Genome Sequence of the Anthracene-degrading Mycobacterium frederiksbergense LB501T, Isolated from a Polycyclic Aromatic Hydrocarbon (PAH)-Contaminated Soil.</title>
        <authorList>
            <person name="Augelletti F."/>
        </authorList>
    </citation>
    <scope>NUCLEOTIDE SEQUENCE [LARGE SCALE GENOMIC DNA]</scope>
    <source>
        <strain evidence="2 3">LB 501T</strain>
    </source>
</reference>
<accession>A0A6H0RZM9</accession>
<evidence type="ECO:0000313" key="3">
    <source>
        <dbReference type="Proteomes" id="UP000501849"/>
    </source>
</evidence>
<proteinExistence type="predicted"/>
<dbReference type="EMBL" id="CP038799">
    <property type="protein sequence ID" value="QIV80386.1"/>
    <property type="molecule type" value="Genomic_DNA"/>
</dbReference>
<protein>
    <submittedName>
        <fullName evidence="2">Uncharacterized protein</fullName>
    </submittedName>
</protein>
<feature type="region of interest" description="Disordered" evidence="1">
    <location>
        <begin position="77"/>
        <end position="96"/>
    </location>
</feature>
<sequence length="136" mass="14502">MTTDVQRESLIGALVRARIPAENHAFIQAMVAAAGLTQFSIVDVSEPYVSATGNGNFPALSIFWGYTTGFTTEEEASSVSGVAGERPLSGKGPWFVAHPTNRVRREAQQRSHRPKAGLCSTCSMELPLTGVCDDCG</sequence>
<name>A0A6H0RZM9_9MYCO</name>
<gene>
    <name evidence="2" type="ORF">EXE63_05355</name>
</gene>
<dbReference type="Proteomes" id="UP000501849">
    <property type="component" value="Chromosome"/>
</dbReference>
<evidence type="ECO:0000256" key="1">
    <source>
        <dbReference type="SAM" id="MobiDB-lite"/>
    </source>
</evidence>